<dbReference type="PANTHER" id="PTHR44936:SF9">
    <property type="entry name" value="SENSOR PROTEIN CREC"/>
    <property type="match status" value="1"/>
</dbReference>
<keyword evidence="10" id="KW-0812">Transmembrane</keyword>
<name>A0A2N3YK64_9MICO</name>
<comment type="subcellular location">
    <subcellularLocation>
        <location evidence="2">Cell membrane</location>
        <topology evidence="2">Multi-pass membrane protein</topology>
    </subcellularLocation>
</comment>
<evidence type="ECO:0000256" key="6">
    <source>
        <dbReference type="ARBA" id="ARBA00022679"/>
    </source>
</evidence>
<evidence type="ECO:0000256" key="5">
    <source>
        <dbReference type="ARBA" id="ARBA00022553"/>
    </source>
</evidence>
<dbReference type="PANTHER" id="PTHR44936">
    <property type="entry name" value="SENSOR PROTEIN CREC"/>
    <property type="match status" value="1"/>
</dbReference>
<evidence type="ECO:0000256" key="2">
    <source>
        <dbReference type="ARBA" id="ARBA00004651"/>
    </source>
</evidence>
<dbReference type="SUPFAM" id="SSF47384">
    <property type="entry name" value="Homodimeric domain of signal transducing histidine kinase"/>
    <property type="match status" value="1"/>
</dbReference>
<dbReference type="Gene3D" id="1.10.287.130">
    <property type="match status" value="1"/>
</dbReference>
<dbReference type="OrthoDB" id="5499837at2"/>
<evidence type="ECO:0000256" key="3">
    <source>
        <dbReference type="ARBA" id="ARBA00012438"/>
    </source>
</evidence>
<keyword evidence="13" id="KW-1185">Reference proteome</keyword>
<dbReference type="SUPFAM" id="SSF55874">
    <property type="entry name" value="ATPase domain of HSP90 chaperone/DNA topoisomerase II/histidine kinase"/>
    <property type="match status" value="1"/>
</dbReference>
<dbReference type="Pfam" id="PF00512">
    <property type="entry name" value="HisKA"/>
    <property type="match status" value="1"/>
</dbReference>
<dbReference type="GO" id="GO:0000155">
    <property type="term" value="F:phosphorelay sensor kinase activity"/>
    <property type="evidence" value="ECO:0007669"/>
    <property type="project" value="InterPro"/>
</dbReference>
<feature type="domain" description="Histidine kinase" evidence="11">
    <location>
        <begin position="129"/>
        <end position="328"/>
    </location>
</feature>
<dbReference type="EC" id="2.7.13.3" evidence="3"/>
<comment type="catalytic activity">
    <reaction evidence="1">
        <text>ATP + protein L-histidine = ADP + protein N-phospho-L-histidine.</text>
        <dbReference type="EC" id="2.7.13.3"/>
    </reaction>
</comment>
<dbReference type="PRINTS" id="PR00344">
    <property type="entry name" value="BCTRLSENSOR"/>
</dbReference>
<keyword evidence="10" id="KW-1133">Transmembrane helix</keyword>
<dbReference type="Proteomes" id="UP000233781">
    <property type="component" value="Unassembled WGS sequence"/>
</dbReference>
<dbReference type="InterPro" id="IPR036890">
    <property type="entry name" value="HATPase_C_sf"/>
</dbReference>
<keyword evidence="9" id="KW-0843">Virulence</keyword>
<keyword evidence="10" id="KW-0472">Membrane</keyword>
<dbReference type="InterPro" id="IPR036097">
    <property type="entry name" value="HisK_dim/P_sf"/>
</dbReference>
<dbReference type="InterPro" id="IPR003661">
    <property type="entry name" value="HisK_dim/P_dom"/>
</dbReference>
<evidence type="ECO:0000256" key="8">
    <source>
        <dbReference type="ARBA" id="ARBA00023012"/>
    </source>
</evidence>
<evidence type="ECO:0000313" key="12">
    <source>
        <dbReference type="EMBL" id="PKW27244.1"/>
    </source>
</evidence>
<keyword evidence="4" id="KW-1003">Cell membrane</keyword>
<gene>
    <name evidence="12" type="ORF">ATL31_2082</name>
</gene>
<proteinExistence type="predicted"/>
<dbReference type="GO" id="GO:0005886">
    <property type="term" value="C:plasma membrane"/>
    <property type="evidence" value="ECO:0007669"/>
    <property type="project" value="UniProtKB-SubCell"/>
</dbReference>
<sequence>MRRIVLTVALSAVAASFGAVALALVVLVLRGGLAADVVVAPWWVLVLAAVAAVLLALVVAVWMAERTVLRLDGLVRTLRQRADRLAAGDTRPVPLTSGIEELDRLDAALVRGAQQGAKRLASERDFAADASHQLRTPLTALLMRLEEISTTEDLEVVAEESAIAIGQVERLSKVVDDLMGRARSGVEASPSVSLDSVLASLQREWQPPFASARRSIHVSGERGLLVRATPVALGQILTTLLENSLAYGRGTVEISARRAGPSVVIEVSDTGDGVSPALAPHIFERSVSSSGSGLGLSLARDLAEAAGGRLELARATPPVFALFLSTGDRD</sequence>
<evidence type="ECO:0000256" key="1">
    <source>
        <dbReference type="ARBA" id="ARBA00000085"/>
    </source>
</evidence>
<dbReference type="Gene3D" id="3.30.565.10">
    <property type="entry name" value="Histidine kinase-like ATPase, C-terminal domain"/>
    <property type="match status" value="1"/>
</dbReference>
<evidence type="ECO:0000256" key="4">
    <source>
        <dbReference type="ARBA" id="ARBA00022475"/>
    </source>
</evidence>
<dbReference type="InterPro" id="IPR003594">
    <property type="entry name" value="HATPase_dom"/>
</dbReference>
<comment type="caution">
    <text evidence="12">The sequence shown here is derived from an EMBL/GenBank/DDBJ whole genome shotgun (WGS) entry which is preliminary data.</text>
</comment>
<dbReference type="SMART" id="SM00387">
    <property type="entry name" value="HATPase_c"/>
    <property type="match status" value="1"/>
</dbReference>
<feature type="transmembrane region" description="Helical" evidence="10">
    <location>
        <begin position="39"/>
        <end position="64"/>
    </location>
</feature>
<reference evidence="12 13" key="1">
    <citation type="submission" date="2017-12" db="EMBL/GenBank/DDBJ databases">
        <title>Sequencing the genomes of 1000 Actinobacteria strains.</title>
        <authorList>
            <person name="Klenk H.-P."/>
        </authorList>
    </citation>
    <scope>NUCLEOTIDE SEQUENCE [LARGE SCALE GENOMIC DNA]</scope>
    <source>
        <strain evidence="12 13">DSM 12806</strain>
    </source>
</reference>
<dbReference type="InterPro" id="IPR004358">
    <property type="entry name" value="Sig_transdc_His_kin-like_C"/>
</dbReference>
<dbReference type="AlphaFoldDB" id="A0A2N3YK64"/>
<dbReference type="InterPro" id="IPR005467">
    <property type="entry name" value="His_kinase_dom"/>
</dbReference>
<dbReference type="CDD" id="cd00082">
    <property type="entry name" value="HisKA"/>
    <property type="match status" value="1"/>
</dbReference>
<dbReference type="PROSITE" id="PS50109">
    <property type="entry name" value="HIS_KIN"/>
    <property type="match status" value="1"/>
</dbReference>
<keyword evidence="5" id="KW-0597">Phosphoprotein</keyword>
<evidence type="ECO:0000256" key="10">
    <source>
        <dbReference type="SAM" id="Phobius"/>
    </source>
</evidence>
<organism evidence="12 13">
    <name type="scientific">Phycicoccus duodecadis</name>
    <dbReference type="NCBI Taxonomy" id="173053"/>
    <lineage>
        <taxon>Bacteria</taxon>
        <taxon>Bacillati</taxon>
        <taxon>Actinomycetota</taxon>
        <taxon>Actinomycetes</taxon>
        <taxon>Micrococcales</taxon>
        <taxon>Intrasporangiaceae</taxon>
        <taxon>Phycicoccus</taxon>
    </lineage>
</organism>
<dbReference type="Pfam" id="PF02518">
    <property type="entry name" value="HATPase_c"/>
    <property type="match status" value="1"/>
</dbReference>
<keyword evidence="8" id="KW-0902">Two-component regulatory system</keyword>
<evidence type="ECO:0000259" key="11">
    <source>
        <dbReference type="PROSITE" id="PS50109"/>
    </source>
</evidence>
<evidence type="ECO:0000313" key="13">
    <source>
        <dbReference type="Proteomes" id="UP000233781"/>
    </source>
</evidence>
<protein>
    <recommendedName>
        <fullName evidence="3">histidine kinase</fullName>
        <ecNumber evidence="3">2.7.13.3</ecNumber>
    </recommendedName>
</protein>
<evidence type="ECO:0000256" key="7">
    <source>
        <dbReference type="ARBA" id="ARBA00022777"/>
    </source>
</evidence>
<dbReference type="SMART" id="SM00388">
    <property type="entry name" value="HisKA"/>
    <property type="match status" value="1"/>
</dbReference>
<dbReference type="RefSeq" id="WP_101395696.1">
    <property type="nucleotide sequence ID" value="NZ_PJNE01000001.1"/>
</dbReference>
<dbReference type="EMBL" id="PJNE01000001">
    <property type="protein sequence ID" value="PKW27244.1"/>
    <property type="molecule type" value="Genomic_DNA"/>
</dbReference>
<keyword evidence="6" id="KW-0808">Transferase</keyword>
<evidence type="ECO:0000256" key="9">
    <source>
        <dbReference type="ARBA" id="ARBA00023026"/>
    </source>
</evidence>
<accession>A0A2N3YK64</accession>
<dbReference type="InterPro" id="IPR050980">
    <property type="entry name" value="2C_sensor_his_kinase"/>
</dbReference>
<keyword evidence="7 12" id="KW-0418">Kinase</keyword>